<evidence type="ECO:0000313" key="2">
    <source>
        <dbReference type="Proteomes" id="UP000247602"/>
    </source>
</evidence>
<dbReference type="Proteomes" id="UP000247602">
    <property type="component" value="Unassembled WGS sequence"/>
</dbReference>
<proteinExistence type="predicted"/>
<reference evidence="1 2" key="1">
    <citation type="submission" date="2018-06" db="EMBL/GenBank/DDBJ databases">
        <title>Draft genome sequence of Modestobacter versicolor CP153-2.</title>
        <authorList>
            <person name="Gundlapally S.R."/>
        </authorList>
    </citation>
    <scope>NUCLEOTIDE SEQUENCE [LARGE SCALE GENOMIC DNA]</scope>
    <source>
        <strain evidence="1 2">CP153-2</strain>
    </source>
</reference>
<organism evidence="1 2">
    <name type="scientific">Modestobacter versicolor</name>
    <dbReference type="NCBI Taxonomy" id="429133"/>
    <lineage>
        <taxon>Bacteria</taxon>
        <taxon>Bacillati</taxon>
        <taxon>Actinomycetota</taxon>
        <taxon>Actinomycetes</taxon>
        <taxon>Geodermatophilales</taxon>
        <taxon>Geodermatophilaceae</taxon>
        <taxon>Modestobacter</taxon>
    </lineage>
</organism>
<dbReference type="EMBL" id="QKNV01000012">
    <property type="protein sequence ID" value="PZA23101.1"/>
    <property type="molecule type" value="Genomic_DNA"/>
</dbReference>
<evidence type="ECO:0008006" key="3">
    <source>
        <dbReference type="Google" id="ProtNLM"/>
    </source>
</evidence>
<name>A0A323VEQ8_9ACTN</name>
<keyword evidence="2" id="KW-1185">Reference proteome</keyword>
<gene>
    <name evidence="1" type="ORF">DMO24_01655</name>
</gene>
<dbReference type="PANTHER" id="PTHR37292">
    <property type="entry name" value="VNG6097C"/>
    <property type="match status" value="1"/>
</dbReference>
<dbReference type="PANTHER" id="PTHR37292:SF2">
    <property type="entry name" value="DUF262 DOMAIN-CONTAINING PROTEIN"/>
    <property type="match status" value="1"/>
</dbReference>
<sequence length="135" mass="15169">MMQNGALDFHTRQRITASQMQAQEIDAHHIFPQAWLKREYSGDLSGELILNRTLIDAETNRVISDNAPSSYLQDMRTGSIGPNRDRLLKTHVIDNKSRDAMLADDYDAFIAARTRALVAVIEKVTGKSVIRDLTA</sequence>
<evidence type="ECO:0000313" key="1">
    <source>
        <dbReference type="EMBL" id="PZA23101.1"/>
    </source>
</evidence>
<comment type="caution">
    <text evidence="1">The sequence shown here is derived from an EMBL/GenBank/DDBJ whole genome shotgun (WGS) entry which is preliminary data.</text>
</comment>
<accession>A0A323VEQ8</accession>
<dbReference type="AlphaFoldDB" id="A0A323VEQ8"/>
<protein>
    <recommendedName>
        <fullName evidence="3">DUF1524 domain-containing protein</fullName>
    </recommendedName>
</protein>